<comment type="caution">
    <text evidence="1">The sequence shown here is derived from an EMBL/GenBank/DDBJ whole genome shotgun (WGS) entry which is preliminary data.</text>
</comment>
<proteinExistence type="predicted"/>
<keyword evidence="2" id="KW-1185">Reference proteome</keyword>
<protein>
    <submittedName>
        <fullName evidence="1">Uncharacterized protein</fullName>
    </submittedName>
</protein>
<dbReference type="PROSITE" id="PS51257">
    <property type="entry name" value="PROKAR_LIPOPROTEIN"/>
    <property type="match status" value="1"/>
</dbReference>
<reference evidence="1" key="1">
    <citation type="submission" date="2022-11" db="EMBL/GenBank/DDBJ databases">
        <authorList>
            <person name="Scott C."/>
            <person name="Bruce N."/>
        </authorList>
    </citation>
    <scope>NUCLEOTIDE SEQUENCE</scope>
</reference>
<organism evidence="1 2">
    <name type="scientific">Parascedosporium putredinis</name>
    <dbReference type="NCBI Taxonomy" id="1442378"/>
    <lineage>
        <taxon>Eukaryota</taxon>
        <taxon>Fungi</taxon>
        <taxon>Dikarya</taxon>
        <taxon>Ascomycota</taxon>
        <taxon>Pezizomycotina</taxon>
        <taxon>Sordariomycetes</taxon>
        <taxon>Hypocreomycetidae</taxon>
        <taxon>Microascales</taxon>
        <taxon>Microascaceae</taxon>
        <taxon>Parascedosporium</taxon>
    </lineage>
</organism>
<gene>
    <name evidence="1" type="ORF">PPNO1_LOCUS5461</name>
</gene>
<dbReference type="Proteomes" id="UP000838763">
    <property type="component" value="Unassembled WGS sequence"/>
</dbReference>
<evidence type="ECO:0000313" key="1">
    <source>
        <dbReference type="EMBL" id="CAI4215776.1"/>
    </source>
</evidence>
<name>A0A9P1H5Q8_9PEZI</name>
<feature type="non-terminal residue" evidence="1">
    <location>
        <position position="15"/>
    </location>
</feature>
<accession>A0A9P1H5Q8</accession>
<evidence type="ECO:0000313" key="2">
    <source>
        <dbReference type="Proteomes" id="UP000838763"/>
    </source>
</evidence>
<dbReference type="EMBL" id="CALLCH030000012">
    <property type="protein sequence ID" value="CAI4215776.1"/>
    <property type="molecule type" value="Genomic_DNA"/>
</dbReference>
<sequence length="15" mass="1472">MIDKYSGAAVISGGC</sequence>